<dbReference type="InterPro" id="IPR029058">
    <property type="entry name" value="AB_hydrolase_fold"/>
</dbReference>
<dbReference type="EMBL" id="JAEDAE010000010">
    <property type="protein sequence ID" value="MBH8560018.1"/>
    <property type="molecule type" value="Genomic_DNA"/>
</dbReference>
<keyword evidence="2" id="KW-1185">Reference proteome</keyword>
<evidence type="ECO:0000313" key="2">
    <source>
        <dbReference type="Proteomes" id="UP000625631"/>
    </source>
</evidence>
<name>A0ABS0QBH7_9BACT</name>
<sequence length="348" mass="36219">MPAPTHLLIPYSFRRKGILLGALLGILLTACQPRHEQAAEAATPPVGHYEGSLNAAGQPEVRATLDIRHPSPGHYEAEFTAPGTLSFVADTIVFSNNQLRLIRPARPGQTLALTLEGDFWRGALTLDSTRATTILVKRGVPTPSTYRAEEVPQATGSAWLFTPADTGTPGAALALLPDAETAPTAAIWADALAREGLIVLLLPPTDSATAAAETPRLLAAVRLLRGTAGADTANVGVWATGARAAAVAQLLTTAEAPRVAFLMAHNMAVGPASNAVLRELRRRKLAVLGLYGGTTASQRATALRNALGGRRGGTVLTFRTAGPDLLRPDGGAFGPGLPGAVVEWLQGK</sequence>
<organism evidence="1 2">
    <name type="scientific">Hymenobacter negativus</name>
    <dbReference type="NCBI Taxonomy" id="2795026"/>
    <lineage>
        <taxon>Bacteria</taxon>
        <taxon>Pseudomonadati</taxon>
        <taxon>Bacteroidota</taxon>
        <taxon>Cytophagia</taxon>
        <taxon>Cytophagales</taxon>
        <taxon>Hymenobacteraceae</taxon>
        <taxon>Hymenobacter</taxon>
    </lineage>
</organism>
<gene>
    <name evidence="1" type="ORF">I7X13_18300</name>
</gene>
<dbReference type="RefSeq" id="WP_198076588.1">
    <property type="nucleotide sequence ID" value="NZ_JAEDAE010000010.1"/>
</dbReference>
<reference evidence="1 2" key="1">
    <citation type="submission" date="2020-12" db="EMBL/GenBank/DDBJ databases">
        <title>Hymenobacter sp.</title>
        <authorList>
            <person name="Kim M.K."/>
        </authorList>
    </citation>
    <scope>NUCLEOTIDE SEQUENCE [LARGE SCALE GENOMIC DNA]</scope>
    <source>
        <strain evidence="1 2">BT442</strain>
    </source>
</reference>
<protein>
    <submittedName>
        <fullName evidence="1">Uncharacterized protein</fullName>
    </submittedName>
</protein>
<evidence type="ECO:0000313" key="1">
    <source>
        <dbReference type="EMBL" id="MBH8560018.1"/>
    </source>
</evidence>
<proteinExistence type="predicted"/>
<dbReference type="Gene3D" id="3.40.50.1820">
    <property type="entry name" value="alpha/beta hydrolase"/>
    <property type="match status" value="1"/>
</dbReference>
<accession>A0ABS0QBH7</accession>
<comment type="caution">
    <text evidence="1">The sequence shown here is derived from an EMBL/GenBank/DDBJ whole genome shotgun (WGS) entry which is preliminary data.</text>
</comment>
<dbReference type="Proteomes" id="UP000625631">
    <property type="component" value="Unassembled WGS sequence"/>
</dbReference>